<dbReference type="Gene3D" id="3.90.1150.10">
    <property type="entry name" value="Aspartate Aminotransferase, domain 1"/>
    <property type="match status" value="1"/>
</dbReference>
<dbReference type="AlphaFoldDB" id="A0A2T6C9A3"/>
<name>A0A2T6C9A3_9BACL</name>
<feature type="active site" description="Proton acceptor" evidence="1">
    <location>
        <position position="203"/>
    </location>
</feature>
<dbReference type="GO" id="GO:0008483">
    <property type="term" value="F:transaminase activity"/>
    <property type="evidence" value="ECO:0007669"/>
    <property type="project" value="TreeGrafter"/>
</dbReference>
<dbReference type="InterPro" id="IPR015422">
    <property type="entry name" value="PyrdxlP-dep_Trfase_small"/>
</dbReference>
<evidence type="ECO:0000313" key="4">
    <source>
        <dbReference type="EMBL" id="PTX64899.1"/>
    </source>
</evidence>
<dbReference type="InterPro" id="IPR015424">
    <property type="entry name" value="PyrdxlP-dep_Trfase"/>
</dbReference>
<comment type="caution">
    <text evidence="4">The sequence shown here is derived from an EMBL/GenBank/DDBJ whole genome shotgun (WGS) entry which is preliminary data.</text>
</comment>
<dbReference type="PANTHER" id="PTHR30244:SF34">
    <property type="entry name" value="DTDP-4-AMINO-4,6-DIDEOXYGALACTOSE TRANSAMINASE"/>
    <property type="match status" value="1"/>
</dbReference>
<dbReference type="PIRSF" id="PIRSF000390">
    <property type="entry name" value="PLP_StrS"/>
    <property type="match status" value="1"/>
</dbReference>
<dbReference type="GO" id="GO:0030170">
    <property type="term" value="F:pyridoxal phosphate binding"/>
    <property type="evidence" value="ECO:0007669"/>
    <property type="project" value="TreeGrafter"/>
</dbReference>
<sequence>MEKLAIHGGDPVRTEPFPRWPVWGEEEKELLLEVLHSGKWGGTGRVLTGEGTSKLEELEKRLTAFQGARHGITTVNGTMAITVALQAAGIEPGDEVIMPPYTFIATATAALLFGAIPVFADVEEETLLLDPAKVEEAVTPRTKAVIPVHLAGASADMTRLKETARRYGLSIIEDSAQAVGTRWEDKGVGALGNLGTFSFQSGKNLTAGEGGFILTNDERLAQKAWSLANVGRVKAGGWYQHERIGWNLRMTEWQAAILLAQMNRLPEQLKKREQNARILDRLLGKISGIEPVKTDPRVTRHARHLYLFRIQSSVIPMNKEEFLRAVQAEGIPLSPGYVSLNRHPAVLRSIRKWTGEHRVNPCPVAERMADREAFWLGQNILLADERAMFQIARAIEKVIAYLGSRKEVKG</sequence>
<dbReference type="InterPro" id="IPR000653">
    <property type="entry name" value="DegT/StrS_aminotransferase"/>
</dbReference>
<dbReference type="InterPro" id="IPR015421">
    <property type="entry name" value="PyrdxlP-dep_Trfase_major"/>
</dbReference>
<protein>
    <submittedName>
        <fullName evidence="4">dTDP-4-amino-4,6-dideoxygalactose transaminase</fullName>
    </submittedName>
</protein>
<reference evidence="4 5" key="1">
    <citation type="submission" date="2018-04" db="EMBL/GenBank/DDBJ databases">
        <title>Genomic Encyclopedia of Archaeal and Bacterial Type Strains, Phase II (KMG-II): from individual species to whole genera.</title>
        <authorList>
            <person name="Goeker M."/>
        </authorList>
    </citation>
    <scope>NUCLEOTIDE SEQUENCE [LARGE SCALE GENOMIC DNA]</scope>
    <source>
        <strain evidence="4 5">DSM 45787</strain>
    </source>
</reference>
<dbReference type="RefSeq" id="WP_108021390.1">
    <property type="nucleotide sequence ID" value="NZ_QBKR01000001.1"/>
</dbReference>
<proteinExistence type="inferred from homology"/>
<dbReference type="Proteomes" id="UP000244240">
    <property type="component" value="Unassembled WGS sequence"/>
</dbReference>
<dbReference type="OrthoDB" id="9810913at2"/>
<keyword evidence="5" id="KW-1185">Reference proteome</keyword>
<dbReference type="Gene3D" id="3.40.640.10">
    <property type="entry name" value="Type I PLP-dependent aspartate aminotransferase-like (Major domain)"/>
    <property type="match status" value="1"/>
</dbReference>
<feature type="modified residue" description="N6-(pyridoxal phosphate)lysine" evidence="2">
    <location>
        <position position="203"/>
    </location>
</feature>
<dbReference type="CDD" id="cd00616">
    <property type="entry name" value="AHBA_syn"/>
    <property type="match status" value="1"/>
</dbReference>
<comment type="similarity">
    <text evidence="3">Belongs to the DegT/DnrJ/EryC1 family.</text>
</comment>
<dbReference type="PANTHER" id="PTHR30244">
    <property type="entry name" value="TRANSAMINASE"/>
    <property type="match status" value="1"/>
</dbReference>
<evidence type="ECO:0000313" key="5">
    <source>
        <dbReference type="Proteomes" id="UP000244240"/>
    </source>
</evidence>
<dbReference type="SUPFAM" id="SSF53383">
    <property type="entry name" value="PLP-dependent transferases"/>
    <property type="match status" value="1"/>
</dbReference>
<dbReference type="Pfam" id="PF01041">
    <property type="entry name" value="DegT_DnrJ_EryC1"/>
    <property type="match status" value="1"/>
</dbReference>
<evidence type="ECO:0000256" key="2">
    <source>
        <dbReference type="PIRSR" id="PIRSR000390-2"/>
    </source>
</evidence>
<keyword evidence="2 3" id="KW-0663">Pyridoxal phosphate</keyword>
<dbReference type="EMBL" id="QBKR01000001">
    <property type="protein sequence ID" value="PTX64899.1"/>
    <property type="molecule type" value="Genomic_DNA"/>
</dbReference>
<evidence type="ECO:0000256" key="1">
    <source>
        <dbReference type="PIRSR" id="PIRSR000390-1"/>
    </source>
</evidence>
<accession>A0A2T6C9A3</accession>
<evidence type="ECO:0000256" key="3">
    <source>
        <dbReference type="RuleBase" id="RU004508"/>
    </source>
</evidence>
<dbReference type="GO" id="GO:0000271">
    <property type="term" value="P:polysaccharide biosynthetic process"/>
    <property type="evidence" value="ECO:0007669"/>
    <property type="project" value="TreeGrafter"/>
</dbReference>
<organism evidence="4 5">
    <name type="scientific">Melghirimyces profundicolus</name>
    <dbReference type="NCBI Taxonomy" id="1242148"/>
    <lineage>
        <taxon>Bacteria</taxon>
        <taxon>Bacillati</taxon>
        <taxon>Bacillota</taxon>
        <taxon>Bacilli</taxon>
        <taxon>Bacillales</taxon>
        <taxon>Thermoactinomycetaceae</taxon>
        <taxon>Melghirimyces</taxon>
    </lineage>
</organism>
<gene>
    <name evidence="4" type="ORF">C8P63_101119</name>
</gene>